<keyword evidence="4" id="KW-1185">Reference proteome</keyword>
<sequence>MWWIALLLFLIVNIIVVIFSRLFFTLSYIHKSDGDFLSIELRFWRWVRLKKEIPMVAVDKEDMTVKTKQKEEYGQDKKEEEEKDYSPEDIKKQLESMRDFLDRVVGFHRILRRFLSKVHVHTLLWDTQVGTSEASTTGMLCGGIWTLKGSILGFISSYMQLKTAPELYVTPYFQQKHSQTRIKCMISFRFGQAILAVFLIVRHTQGRVPKFRKKTA</sequence>
<keyword evidence="2" id="KW-0812">Transmembrane</keyword>
<dbReference type="AlphaFoldDB" id="A0A0A5HIS1"/>
<feature type="region of interest" description="Disordered" evidence="1">
    <location>
        <begin position="68"/>
        <end position="87"/>
    </location>
</feature>
<dbReference type="Pfam" id="PF11167">
    <property type="entry name" value="DUF2953"/>
    <property type="match status" value="1"/>
</dbReference>
<keyword evidence="2" id="KW-0472">Membrane</keyword>
<dbReference type="InterPro" id="IPR021338">
    <property type="entry name" value="DUF2953"/>
</dbReference>
<organism evidence="3 4">
    <name type="scientific">Pontibacillus marinus BH030004 = DSM 16465</name>
    <dbReference type="NCBI Taxonomy" id="1385511"/>
    <lineage>
        <taxon>Bacteria</taxon>
        <taxon>Bacillati</taxon>
        <taxon>Bacillota</taxon>
        <taxon>Bacilli</taxon>
        <taxon>Bacillales</taxon>
        <taxon>Bacillaceae</taxon>
        <taxon>Pontibacillus</taxon>
    </lineage>
</organism>
<feature type="transmembrane region" description="Helical" evidence="2">
    <location>
        <begin position="6"/>
        <end position="24"/>
    </location>
</feature>
<dbReference type="STRING" id="1385511.GCA_000425225_04156"/>
<accession>A0A0A5HIS1</accession>
<dbReference type="RefSeq" id="WP_027447619.1">
    <property type="nucleotide sequence ID" value="NZ_AULJ01000076.1"/>
</dbReference>
<dbReference type="Proteomes" id="UP000030403">
    <property type="component" value="Unassembled WGS sequence"/>
</dbReference>
<reference evidence="3 4" key="1">
    <citation type="submission" date="2013-08" db="EMBL/GenBank/DDBJ databases">
        <authorList>
            <person name="Huang J."/>
            <person name="Wang G."/>
        </authorList>
    </citation>
    <scope>NUCLEOTIDE SEQUENCE [LARGE SCALE GENOMIC DNA]</scope>
    <source>
        <strain evidence="3 4">BH030004</strain>
    </source>
</reference>
<dbReference type="eggNOG" id="ENOG50330CC">
    <property type="taxonomic scope" value="Bacteria"/>
</dbReference>
<name>A0A0A5HIS1_9BACI</name>
<gene>
    <name evidence="3" type="ORF">N783_02955</name>
</gene>
<dbReference type="EMBL" id="AVPF01000103">
    <property type="protein sequence ID" value="KGX83502.1"/>
    <property type="molecule type" value="Genomic_DNA"/>
</dbReference>
<evidence type="ECO:0000313" key="4">
    <source>
        <dbReference type="Proteomes" id="UP000030403"/>
    </source>
</evidence>
<evidence type="ECO:0000256" key="1">
    <source>
        <dbReference type="SAM" id="MobiDB-lite"/>
    </source>
</evidence>
<keyword evidence="2" id="KW-1133">Transmembrane helix</keyword>
<evidence type="ECO:0000256" key="2">
    <source>
        <dbReference type="SAM" id="Phobius"/>
    </source>
</evidence>
<comment type="caution">
    <text evidence="3">The sequence shown here is derived from an EMBL/GenBank/DDBJ whole genome shotgun (WGS) entry which is preliminary data.</text>
</comment>
<proteinExistence type="predicted"/>
<evidence type="ECO:0008006" key="5">
    <source>
        <dbReference type="Google" id="ProtNLM"/>
    </source>
</evidence>
<evidence type="ECO:0000313" key="3">
    <source>
        <dbReference type="EMBL" id="KGX83502.1"/>
    </source>
</evidence>
<protein>
    <recommendedName>
        <fullName evidence="5">DUF2953 domain-containing protein</fullName>
    </recommendedName>
</protein>